<dbReference type="Gene3D" id="3.40.50.2300">
    <property type="match status" value="1"/>
</dbReference>
<dbReference type="PANTHER" id="PTHR43214">
    <property type="entry name" value="TWO-COMPONENT RESPONSE REGULATOR"/>
    <property type="match status" value="1"/>
</dbReference>
<gene>
    <name evidence="8" type="ORF">E3T61_03940</name>
</gene>
<dbReference type="PROSITE" id="PS50043">
    <property type="entry name" value="HTH_LUXR_2"/>
    <property type="match status" value="1"/>
</dbReference>
<dbReference type="CDD" id="cd06170">
    <property type="entry name" value="LuxR_C_like"/>
    <property type="match status" value="1"/>
</dbReference>
<dbReference type="PANTHER" id="PTHR43214:SF24">
    <property type="entry name" value="TRANSCRIPTIONAL REGULATORY PROTEIN NARL-RELATED"/>
    <property type="match status" value="1"/>
</dbReference>
<dbReference type="InterPro" id="IPR000792">
    <property type="entry name" value="Tscrpt_reg_LuxR_C"/>
</dbReference>
<dbReference type="InterPro" id="IPR001789">
    <property type="entry name" value="Sig_transdc_resp-reg_receiver"/>
</dbReference>
<reference evidence="8 9" key="1">
    <citation type="submission" date="2019-03" db="EMBL/GenBank/DDBJ databases">
        <title>Genomics of glacier-inhabiting Cryobacterium strains.</title>
        <authorList>
            <person name="Liu Q."/>
            <person name="Xin Y.-H."/>
        </authorList>
    </citation>
    <scope>NUCLEOTIDE SEQUENCE [LARGE SCALE GENOMIC DNA]</scope>
    <source>
        <strain evidence="8 9">Sr59</strain>
    </source>
</reference>
<dbReference type="InterPro" id="IPR058245">
    <property type="entry name" value="NreC/VraR/RcsB-like_REC"/>
</dbReference>
<dbReference type="GO" id="GO:0003677">
    <property type="term" value="F:DNA binding"/>
    <property type="evidence" value="ECO:0007669"/>
    <property type="project" value="UniProtKB-KW"/>
</dbReference>
<dbReference type="GO" id="GO:0006355">
    <property type="term" value="P:regulation of DNA-templated transcription"/>
    <property type="evidence" value="ECO:0007669"/>
    <property type="project" value="InterPro"/>
</dbReference>
<dbReference type="SUPFAM" id="SSF46894">
    <property type="entry name" value="C-terminal effector domain of the bipartite response regulators"/>
    <property type="match status" value="1"/>
</dbReference>
<dbReference type="GO" id="GO:0000160">
    <property type="term" value="P:phosphorelay signal transduction system"/>
    <property type="evidence" value="ECO:0007669"/>
    <property type="project" value="InterPro"/>
</dbReference>
<dbReference type="SUPFAM" id="SSF52172">
    <property type="entry name" value="CheY-like"/>
    <property type="match status" value="1"/>
</dbReference>
<comment type="caution">
    <text evidence="8">The sequence shown here is derived from an EMBL/GenBank/DDBJ whole genome shotgun (WGS) entry which is preliminary data.</text>
</comment>
<dbReference type="PRINTS" id="PR00038">
    <property type="entry name" value="HTHLUXR"/>
</dbReference>
<keyword evidence="2" id="KW-0805">Transcription regulation</keyword>
<evidence type="ECO:0000256" key="2">
    <source>
        <dbReference type="ARBA" id="ARBA00023015"/>
    </source>
</evidence>
<proteinExistence type="predicted"/>
<evidence type="ECO:0000256" key="3">
    <source>
        <dbReference type="ARBA" id="ARBA00023125"/>
    </source>
</evidence>
<dbReference type="SMART" id="SM00421">
    <property type="entry name" value="HTH_LUXR"/>
    <property type="match status" value="1"/>
</dbReference>
<feature type="domain" description="Response regulatory" evidence="7">
    <location>
        <begin position="11"/>
        <end position="127"/>
    </location>
</feature>
<feature type="domain" description="HTH luxR-type" evidence="6">
    <location>
        <begin position="157"/>
        <end position="222"/>
    </location>
</feature>
<dbReference type="AlphaFoldDB" id="A0A4R9BWT9"/>
<dbReference type="Proteomes" id="UP000298468">
    <property type="component" value="Unassembled WGS sequence"/>
</dbReference>
<evidence type="ECO:0000259" key="7">
    <source>
        <dbReference type="PROSITE" id="PS50110"/>
    </source>
</evidence>
<dbReference type="EMBL" id="SOHM01000008">
    <property type="protein sequence ID" value="TFD93262.1"/>
    <property type="molecule type" value="Genomic_DNA"/>
</dbReference>
<feature type="modified residue" description="4-aspartylphosphate" evidence="5">
    <location>
        <position position="62"/>
    </location>
</feature>
<evidence type="ECO:0000256" key="5">
    <source>
        <dbReference type="PROSITE-ProRule" id="PRU00169"/>
    </source>
</evidence>
<keyword evidence="1 5" id="KW-0597">Phosphoprotein</keyword>
<keyword evidence="9" id="KW-1185">Reference proteome</keyword>
<sequence length="223" mass="23796">MAAVDAVTRVRIVLVDDEVLVRTGLRLILEGHPELQVVGEAGDGRAGMLLIAECHPDVILMDIRMPHLDGLAATRELLARQPDLKIIVLTTFDTDELVLTALRLGASGFLLKDTPPAELIDGVRQVAAGRTALSQPVIAQLIQAVAGQPERQVGADARARLDQLTARERDVAVAIAQGLSNAEIALAQFVSVTTVKTHVGRILDKLAVANRVQIAICVHTALN</sequence>
<dbReference type="OrthoDB" id="9808843at2"/>
<evidence type="ECO:0000259" key="6">
    <source>
        <dbReference type="PROSITE" id="PS50043"/>
    </source>
</evidence>
<keyword evidence="3" id="KW-0238">DNA-binding</keyword>
<evidence type="ECO:0000313" key="8">
    <source>
        <dbReference type="EMBL" id="TFD93262.1"/>
    </source>
</evidence>
<accession>A0A4R9BWT9</accession>
<dbReference type="InterPro" id="IPR016032">
    <property type="entry name" value="Sig_transdc_resp-reg_C-effctor"/>
</dbReference>
<dbReference type="InterPro" id="IPR011006">
    <property type="entry name" value="CheY-like_superfamily"/>
</dbReference>
<dbReference type="CDD" id="cd17535">
    <property type="entry name" value="REC_NarL-like"/>
    <property type="match status" value="1"/>
</dbReference>
<name>A0A4R9BWT9_9MICO</name>
<dbReference type="InterPro" id="IPR039420">
    <property type="entry name" value="WalR-like"/>
</dbReference>
<dbReference type="Pfam" id="PF00072">
    <property type="entry name" value="Response_reg"/>
    <property type="match status" value="1"/>
</dbReference>
<evidence type="ECO:0000256" key="4">
    <source>
        <dbReference type="ARBA" id="ARBA00023163"/>
    </source>
</evidence>
<dbReference type="PROSITE" id="PS50110">
    <property type="entry name" value="RESPONSE_REGULATORY"/>
    <property type="match status" value="1"/>
</dbReference>
<evidence type="ECO:0000313" key="9">
    <source>
        <dbReference type="Proteomes" id="UP000298468"/>
    </source>
</evidence>
<protein>
    <submittedName>
        <fullName evidence="8">Response regulator transcription factor</fullName>
    </submittedName>
</protein>
<keyword evidence="4" id="KW-0804">Transcription</keyword>
<dbReference type="SMART" id="SM00448">
    <property type="entry name" value="REC"/>
    <property type="match status" value="1"/>
</dbReference>
<dbReference type="RefSeq" id="WP_134639602.1">
    <property type="nucleotide sequence ID" value="NZ_SOHM01000008.1"/>
</dbReference>
<evidence type="ECO:0000256" key="1">
    <source>
        <dbReference type="ARBA" id="ARBA00022553"/>
    </source>
</evidence>
<organism evidence="8 9">
    <name type="scientific">Cryobacterium lactosi</name>
    <dbReference type="NCBI Taxonomy" id="1259202"/>
    <lineage>
        <taxon>Bacteria</taxon>
        <taxon>Bacillati</taxon>
        <taxon>Actinomycetota</taxon>
        <taxon>Actinomycetes</taxon>
        <taxon>Micrococcales</taxon>
        <taxon>Microbacteriaceae</taxon>
        <taxon>Cryobacterium</taxon>
    </lineage>
</organism>
<dbReference type="Pfam" id="PF00196">
    <property type="entry name" value="GerE"/>
    <property type="match status" value="1"/>
</dbReference>